<evidence type="ECO:0000313" key="4">
    <source>
        <dbReference type="EMBL" id="ODP28829.1"/>
    </source>
</evidence>
<keyword evidence="5" id="KW-1185">Reference proteome</keyword>
<sequence length="143" mass="16509">MISVIKELKVEELEPLVLQSEQEGFRHIRRLVNEYQSGENTFSGQGEVLYIAHEQEQIVGVIGLNQDPFSDQSTGRVRRLYVHPDYRHRGIGTQLVQKVTSEANKFYNILVLRADSEQASQFYLALGFKPDSHDPHRTHYKVL</sequence>
<dbReference type="PROSITE" id="PS51186">
    <property type="entry name" value="GNAT"/>
    <property type="match status" value="1"/>
</dbReference>
<protein>
    <recommendedName>
        <fullName evidence="3">N-acetyltransferase domain-containing protein</fullName>
    </recommendedName>
</protein>
<dbReference type="CDD" id="cd04301">
    <property type="entry name" value="NAT_SF"/>
    <property type="match status" value="1"/>
</dbReference>
<comment type="caution">
    <text evidence="4">The sequence shown here is derived from an EMBL/GenBank/DDBJ whole genome shotgun (WGS) entry which is preliminary data.</text>
</comment>
<organism evidence="4 5">
    <name type="scientific">Paenibacillus nuruki</name>
    <dbReference type="NCBI Taxonomy" id="1886670"/>
    <lineage>
        <taxon>Bacteria</taxon>
        <taxon>Bacillati</taxon>
        <taxon>Bacillota</taxon>
        <taxon>Bacilli</taxon>
        <taxon>Bacillales</taxon>
        <taxon>Paenibacillaceae</taxon>
        <taxon>Paenibacillus</taxon>
    </lineage>
</organism>
<dbReference type="InterPro" id="IPR000182">
    <property type="entry name" value="GNAT_dom"/>
</dbReference>
<keyword evidence="2" id="KW-0012">Acyltransferase</keyword>
<dbReference type="GO" id="GO:0016747">
    <property type="term" value="F:acyltransferase activity, transferring groups other than amino-acyl groups"/>
    <property type="evidence" value="ECO:0007669"/>
    <property type="project" value="InterPro"/>
</dbReference>
<dbReference type="Proteomes" id="UP000094578">
    <property type="component" value="Unassembled WGS sequence"/>
</dbReference>
<name>A0A1E3L4X3_9BACL</name>
<dbReference type="AlphaFoldDB" id="A0A1E3L4X3"/>
<dbReference type="InterPro" id="IPR016181">
    <property type="entry name" value="Acyl_CoA_acyltransferase"/>
</dbReference>
<dbReference type="STRING" id="1886670.PTI45_01805"/>
<gene>
    <name evidence="4" type="ORF">PTI45_01805</name>
</gene>
<accession>A0A1E3L4X3</accession>
<dbReference type="SUPFAM" id="SSF55729">
    <property type="entry name" value="Acyl-CoA N-acyltransferases (Nat)"/>
    <property type="match status" value="1"/>
</dbReference>
<feature type="domain" description="N-acetyltransferase" evidence="3">
    <location>
        <begin position="3"/>
        <end position="143"/>
    </location>
</feature>
<dbReference type="EMBL" id="MDER01000034">
    <property type="protein sequence ID" value="ODP28829.1"/>
    <property type="molecule type" value="Genomic_DNA"/>
</dbReference>
<dbReference type="Pfam" id="PF13508">
    <property type="entry name" value="Acetyltransf_7"/>
    <property type="match status" value="1"/>
</dbReference>
<evidence type="ECO:0000259" key="3">
    <source>
        <dbReference type="PROSITE" id="PS51186"/>
    </source>
</evidence>
<evidence type="ECO:0000256" key="1">
    <source>
        <dbReference type="ARBA" id="ARBA00022679"/>
    </source>
</evidence>
<dbReference type="PANTHER" id="PTHR43877">
    <property type="entry name" value="AMINOALKYLPHOSPHONATE N-ACETYLTRANSFERASE-RELATED-RELATED"/>
    <property type="match status" value="1"/>
</dbReference>
<keyword evidence="1" id="KW-0808">Transferase</keyword>
<dbReference type="InterPro" id="IPR050832">
    <property type="entry name" value="Bact_Acetyltransf"/>
</dbReference>
<reference evidence="4 5" key="1">
    <citation type="submission" date="2016-08" db="EMBL/GenBank/DDBJ databases">
        <title>Genome sequencing of Paenibacillus sp. TI45-13ar, isolated from Korean traditional nuruk.</title>
        <authorList>
            <person name="Kim S.-J."/>
        </authorList>
    </citation>
    <scope>NUCLEOTIDE SEQUENCE [LARGE SCALE GENOMIC DNA]</scope>
    <source>
        <strain evidence="4 5">TI45-13ar</strain>
    </source>
</reference>
<proteinExistence type="predicted"/>
<dbReference type="Gene3D" id="3.40.630.30">
    <property type="match status" value="1"/>
</dbReference>
<evidence type="ECO:0000256" key="2">
    <source>
        <dbReference type="ARBA" id="ARBA00023315"/>
    </source>
</evidence>
<evidence type="ECO:0000313" key="5">
    <source>
        <dbReference type="Proteomes" id="UP000094578"/>
    </source>
</evidence>